<dbReference type="PANTHER" id="PTHR34039">
    <property type="entry name" value="UPF0102 PROTEIN YRAN"/>
    <property type="match status" value="1"/>
</dbReference>
<dbReference type="InterPro" id="IPR003509">
    <property type="entry name" value="UPF0102_YraN-like"/>
</dbReference>
<evidence type="ECO:0000313" key="4">
    <source>
        <dbReference type="Proteomes" id="UP000216311"/>
    </source>
</evidence>
<dbReference type="CDD" id="cd20736">
    <property type="entry name" value="PoNe_Nuclease"/>
    <property type="match status" value="1"/>
</dbReference>
<evidence type="ECO:0000256" key="2">
    <source>
        <dbReference type="HAMAP-Rule" id="MF_00048"/>
    </source>
</evidence>
<dbReference type="RefSeq" id="WP_094363909.1">
    <property type="nucleotide sequence ID" value="NZ_NMVQ01000012.1"/>
</dbReference>
<dbReference type="InterPro" id="IPR011335">
    <property type="entry name" value="Restrct_endonuc-II-like"/>
</dbReference>
<comment type="caution">
    <text evidence="3">The sequence shown here is derived from an EMBL/GenBank/DDBJ whole genome shotgun (WGS) entry which is preliminary data.</text>
</comment>
<sequence length="123" mass="13272">MTGSRQRLGARGEELAVAHLTAAGLVILDRNWRCRHGEVDIVALDGEAPDSTLVFCEVKLRTGTGFGTPLEAITVAKVRRLRRLAGAWLEEHPTGGVRVRLDAIGILKRPGYAPEVTHVQGIG</sequence>
<name>A0A255H660_9ACTN</name>
<comment type="similarity">
    <text evidence="1 2">Belongs to the UPF0102 family.</text>
</comment>
<dbReference type="SUPFAM" id="SSF52980">
    <property type="entry name" value="Restriction endonuclease-like"/>
    <property type="match status" value="1"/>
</dbReference>
<dbReference type="InterPro" id="IPR011856">
    <property type="entry name" value="tRNA_endonuc-like_dom_sf"/>
</dbReference>
<evidence type="ECO:0000313" key="3">
    <source>
        <dbReference type="EMBL" id="OYO22164.1"/>
    </source>
</evidence>
<dbReference type="HAMAP" id="MF_00048">
    <property type="entry name" value="UPF0102"/>
    <property type="match status" value="1"/>
</dbReference>
<keyword evidence="4" id="KW-1185">Reference proteome</keyword>
<dbReference type="PANTHER" id="PTHR34039:SF1">
    <property type="entry name" value="UPF0102 PROTEIN YRAN"/>
    <property type="match status" value="1"/>
</dbReference>
<organism evidence="3 4">
    <name type="scientific">Enemella dayhoffiae</name>
    <dbReference type="NCBI Taxonomy" id="2016507"/>
    <lineage>
        <taxon>Bacteria</taxon>
        <taxon>Bacillati</taxon>
        <taxon>Actinomycetota</taxon>
        <taxon>Actinomycetes</taxon>
        <taxon>Propionibacteriales</taxon>
        <taxon>Propionibacteriaceae</taxon>
        <taxon>Enemella</taxon>
    </lineage>
</organism>
<dbReference type="NCBIfam" id="NF009154">
    <property type="entry name" value="PRK12497.3-3"/>
    <property type="match status" value="1"/>
</dbReference>
<dbReference type="EMBL" id="NMVQ01000012">
    <property type="protein sequence ID" value="OYO22164.1"/>
    <property type="molecule type" value="Genomic_DNA"/>
</dbReference>
<proteinExistence type="inferred from homology"/>
<reference evidence="3 4" key="1">
    <citation type="submission" date="2017-07" db="EMBL/GenBank/DDBJ databases">
        <title>Draft whole genome sequences of clinical Proprionibacteriaceae strains.</title>
        <authorList>
            <person name="Bernier A.-M."/>
            <person name="Bernard K."/>
            <person name="Domingo M.-C."/>
        </authorList>
    </citation>
    <scope>NUCLEOTIDE SEQUENCE [LARGE SCALE GENOMIC DNA]</scope>
    <source>
        <strain evidence="3 4">NML 130396</strain>
    </source>
</reference>
<dbReference type="OrthoDB" id="9794876at2"/>
<dbReference type="Proteomes" id="UP000216311">
    <property type="component" value="Unassembled WGS sequence"/>
</dbReference>
<gene>
    <name evidence="3" type="ORF">CGZ93_09740</name>
</gene>
<dbReference type="GO" id="GO:0003676">
    <property type="term" value="F:nucleic acid binding"/>
    <property type="evidence" value="ECO:0007669"/>
    <property type="project" value="InterPro"/>
</dbReference>
<dbReference type="AlphaFoldDB" id="A0A255H660"/>
<dbReference type="Pfam" id="PF02021">
    <property type="entry name" value="UPF0102"/>
    <property type="match status" value="1"/>
</dbReference>
<evidence type="ECO:0000256" key="1">
    <source>
        <dbReference type="ARBA" id="ARBA00006738"/>
    </source>
</evidence>
<accession>A0A255H660</accession>
<protein>
    <recommendedName>
        <fullName evidence="2">UPF0102 protein CGZ93_09740</fullName>
    </recommendedName>
</protein>
<dbReference type="Gene3D" id="3.40.1350.10">
    <property type="match status" value="1"/>
</dbReference>